<dbReference type="InterPro" id="IPR014284">
    <property type="entry name" value="RNA_pol_sigma-70_dom"/>
</dbReference>
<dbReference type="Gene3D" id="1.10.1740.10">
    <property type="match status" value="1"/>
</dbReference>
<keyword evidence="3" id="KW-0731">Sigma factor</keyword>
<proteinExistence type="inferred from homology"/>
<dbReference type="InterPro" id="IPR013324">
    <property type="entry name" value="RNA_pol_sigma_r3/r4-like"/>
</dbReference>
<evidence type="ECO:0000313" key="9">
    <source>
        <dbReference type="Proteomes" id="UP001148203"/>
    </source>
</evidence>
<dbReference type="EMBL" id="JAMDGY010000027">
    <property type="protein sequence ID" value="MDD0991336.1"/>
    <property type="molecule type" value="Genomic_DNA"/>
</dbReference>
<accession>A0ABT5NT36</accession>
<evidence type="ECO:0000256" key="2">
    <source>
        <dbReference type="ARBA" id="ARBA00023015"/>
    </source>
</evidence>
<dbReference type="Pfam" id="PF08281">
    <property type="entry name" value="Sigma70_r4_2"/>
    <property type="match status" value="1"/>
</dbReference>
<dbReference type="NCBIfam" id="TIGR02937">
    <property type="entry name" value="sigma70-ECF"/>
    <property type="match status" value="1"/>
</dbReference>
<dbReference type="InterPro" id="IPR007627">
    <property type="entry name" value="RNA_pol_sigma70_r2"/>
</dbReference>
<comment type="similarity">
    <text evidence="1">Belongs to the sigma-70 factor family. ECF subfamily.</text>
</comment>
<feature type="domain" description="RNA polymerase sigma-70 region 2" evidence="6">
    <location>
        <begin position="25"/>
        <end position="90"/>
    </location>
</feature>
<protein>
    <submittedName>
        <fullName evidence="8">RNA polymerase sigma factor</fullName>
    </submittedName>
</protein>
<dbReference type="CDD" id="cd06171">
    <property type="entry name" value="Sigma70_r4"/>
    <property type="match status" value="1"/>
</dbReference>
<evidence type="ECO:0000259" key="6">
    <source>
        <dbReference type="Pfam" id="PF04542"/>
    </source>
</evidence>
<evidence type="ECO:0000256" key="4">
    <source>
        <dbReference type="ARBA" id="ARBA00023125"/>
    </source>
</evidence>
<dbReference type="SUPFAM" id="SSF88659">
    <property type="entry name" value="Sigma3 and sigma4 domains of RNA polymerase sigma factors"/>
    <property type="match status" value="1"/>
</dbReference>
<dbReference type="Proteomes" id="UP001148203">
    <property type="component" value="Unassembled WGS sequence"/>
</dbReference>
<organism evidence="8 9">
    <name type="scientific">Pseudomonas fontis</name>
    <dbReference type="NCBI Taxonomy" id="2942633"/>
    <lineage>
        <taxon>Bacteria</taxon>
        <taxon>Pseudomonadati</taxon>
        <taxon>Pseudomonadota</taxon>
        <taxon>Gammaproteobacteria</taxon>
        <taxon>Pseudomonadales</taxon>
        <taxon>Pseudomonadaceae</taxon>
        <taxon>Pseudomonas</taxon>
    </lineage>
</organism>
<dbReference type="SUPFAM" id="SSF88946">
    <property type="entry name" value="Sigma2 domain of RNA polymerase sigma factors"/>
    <property type="match status" value="1"/>
</dbReference>
<gene>
    <name evidence="8" type="ORF">M5G11_12385</name>
</gene>
<name>A0ABT5NT36_9PSED</name>
<dbReference type="InterPro" id="IPR036388">
    <property type="entry name" value="WH-like_DNA-bd_sf"/>
</dbReference>
<evidence type="ECO:0000256" key="1">
    <source>
        <dbReference type="ARBA" id="ARBA00010641"/>
    </source>
</evidence>
<dbReference type="PANTHER" id="PTHR43133">
    <property type="entry name" value="RNA POLYMERASE ECF-TYPE SIGMA FACTO"/>
    <property type="match status" value="1"/>
</dbReference>
<evidence type="ECO:0000256" key="3">
    <source>
        <dbReference type="ARBA" id="ARBA00023082"/>
    </source>
</evidence>
<feature type="domain" description="RNA polymerase sigma factor 70 region 4 type 2" evidence="7">
    <location>
        <begin position="122"/>
        <end position="174"/>
    </location>
</feature>
<evidence type="ECO:0000256" key="5">
    <source>
        <dbReference type="ARBA" id="ARBA00023163"/>
    </source>
</evidence>
<dbReference type="InterPro" id="IPR013249">
    <property type="entry name" value="RNA_pol_sigma70_r4_t2"/>
</dbReference>
<evidence type="ECO:0000313" key="8">
    <source>
        <dbReference type="EMBL" id="MDD0991336.1"/>
    </source>
</evidence>
<dbReference type="InterPro" id="IPR039425">
    <property type="entry name" value="RNA_pol_sigma-70-like"/>
</dbReference>
<keyword evidence="9" id="KW-1185">Reference proteome</keyword>
<dbReference type="PANTHER" id="PTHR43133:SF8">
    <property type="entry name" value="RNA POLYMERASE SIGMA FACTOR HI_1459-RELATED"/>
    <property type="match status" value="1"/>
</dbReference>
<comment type="caution">
    <text evidence="8">The sequence shown here is derived from an EMBL/GenBank/DDBJ whole genome shotgun (WGS) entry which is preliminary data.</text>
</comment>
<keyword evidence="5" id="KW-0804">Transcription</keyword>
<dbReference type="InterPro" id="IPR013325">
    <property type="entry name" value="RNA_pol_sigma_r2"/>
</dbReference>
<dbReference type="Pfam" id="PF04542">
    <property type="entry name" value="Sigma70_r2"/>
    <property type="match status" value="1"/>
</dbReference>
<keyword evidence="4" id="KW-0238">DNA-binding</keyword>
<dbReference type="Gene3D" id="1.10.10.10">
    <property type="entry name" value="Winged helix-like DNA-binding domain superfamily/Winged helix DNA-binding domain"/>
    <property type="match status" value="1"/>
</dbReference>
<evidence type="ECO:0000259" key="7">
    <source>
        <dbReference type="Pfam" id="PF08281"/>
    </source>
</evidence>
<reference evidence="8 9" key="1">
    <citation type="submission" date="2022-05" db="EMBL/GenBank/DDBJ databases">
        <title>Novel Pseudomonas spp. Isolated from a Rainbow Trout Aquaculture Facility.</title>
        <authorList>
            <person name="Testerman T."/>
            <person name="Graf J."/>
        </authorList>
    </citation>
    <scope>NUCLEOTIDE SEQUENCE [LARGE SCALE GENOMIC DNA]</scope>
    <source>
        <strain evidence="8 9">ID681</strain>
    </source>
</reference>
<keyword evidence="2" id="KW-0805">Transcription regulation</keyword>
<dbReference type="RefSeq" id="WP_273911579.1">
    <property type="nucleotide sequence ID" value="NZ_JAMDGX010000043.1"/>
</dbReference>
<sequence length="185" mass="20643">MESGTVRGSVQASGAISLDLNGLVRSSEHKLRLFIGKRVCNQADVDDLMQMTYLEAWRNQHKFLGASKPETWLFGIAANLVSNHFKRLYRRPRHMLLEDSLLDSLEQGLDPSDLNECLCLLERALEAVESLPNDMQAVLKLLVDSDLSYQNAAHCLGIPVGTVRSRLARARVQLRGSLCRAEVVV</sequence>